<organism evidence="15 16">
    <name type="scientific">[Torrubiella] hemipterigena</name>
    <dbReference type="NCBI Taxonomy" id="1531966"/>
    <lineage>
        <taxon>Eukaryota</taxon>
        <taxon>Fungi</taxon>
        <taxon>Dikarya</taxon>
        <taxon>Ascomycota</taxon>
        <taxon>Pezizomycotina</taxon>
        <taxon>Sordariomycetes</taxon>
        <taxon>Hypocreomycetidae</taxon>
        <taxon>Hypocreales</taxon>
        <taxon>Clavicipitaceae</taxon>
        <taxon>Clavicipitaceae incertae sedis</taxon>
        <taxon>'Torrubiella' clade</taxon>
    </lineage>
</organism>
<keyword evidence="8" id="KW-0464">Manganese</keyword>
<proteinExistence type="inferred from homology"/>
<comment type="subcellular location">
    <subcellularLocation>
        <location evidence="2">Cytoplasm</location>
    </subcellularLocation>
</comment>
<dbReference type="CDD" id="cd02537">
    <property type="entry name" value="GT8_Glycogenin"/>
    <property type="match status" value="1"/>
</dbReference>
<dbReference type="GO" id="GO:0046872">
    <property type="term" value="F:metal ion binding"/>
    <property type="evidence" value="ECO:0007669"/>
    <property type="project" value="UniProtKB-KW"/>
</dbReference>
<keyword evidence="6" id="KW-0320">Glycogen biosynthesis</keyword>
<comment type="catalytic activity">
    <reaction evidence="12">
        <text>L-tyrosyl-[glycogenin] + UDP-alpha-D-glucose = alpha-D-glucosyl-L-tyrosyl-[glycogenin] + UDP + H(+)</text>
        <dbReference type="Rhea" id="RHEA:23360"/>
        <dbReference type="Rhea" id="RHEA-COMP:14604"/>
        <dbReference type="Rhea" id="RHEA-COMP:14605"/>
        <dbReference type="ChEBI" id="CHEBI:15378"/>
        <dbReference type="ChEBI" id="CHEBI:46858"/>
        <dbReference type="ChEBI" id="CHEBI:58223"/>
        <dbReference type="ChEBI" id="CHEBI:58885"/>
        <dbReference type="ChEBI" id="CHEBI:140573"/>
        <dbReference type="EC" id="2.4.1.186"/>
    </reaction>
</comment>
<feature type="compositionally biased region" description="Polar residues" evidence="14">
    <location>
        <begin position="257"/>
        <end position="267"/>
    </location>
</feature>
<dbReference type="InterPro" id="IPR050587">
    <property type="entry name" value="GNT1/Glycosyltrans_8"/>
</dbReference>
<reference evidence="15 16" key="1">
    <citation type="journal article" date="2015" name="Genome Announc.">
        <title>Draft Genome Sequence and Gene Annotation of the Entomopathogenic Fungus Verticillium hemipterigenum.</title>
        <authorList>
            <person name="Horn F."/>
            <person name="Habel A."/>
            <person name="Scharf D.H."/>
            <person name="Dworschak J."/>
            <person name="Brakhage A.A."/>
            <person name="Guthke R."/>
            <person name="Hertweck C."/>
            <person name="Linde J."/>
        </authorList>
    </citation>
    <scope>NUCLEOTIDE SEQUENCE [LARGE SCALE GENOMIC DNA]</scope>
</reference>
<feature type="compositionally biased region" description="Polar residues" evidence="14">
    <location>
        <begin position="456"/>
        <end position="466"/>
    </location>
</feature>
<evidence type="ECO:0000256" key="9">
    <source>
        <dbReference type="ARBA" id="ARBA00038162"/>
    </source>
</evidence>
<feature type="region of interest" description="Disordered" evidence="14">
    <location>
        <begin position="329"/>
        <end position="356"/>
    </location>
</feature>
<keyword evidence="5" id="KW-0479">Metal-binding</keyword>
<feature type="compositionally biased region" description="Low complexity" evidence="14">
    <location>
        <begin position="284"/>
        <end position="293"/>
    </location>
</feature>
<dbReference type="HOGENOM" id="CLU_017171_2_0_1"/>
<keyword evidence="4 15" id="KW-0808">Transferase</keyword>
<dbReference type="OrthoDB" id="2014201at2759"/>
<protein>
    <recommendedName>
        <fullName evidence="10">glycogenin glucosyltransferase</fullName>
        <ecNumber evidence="10">2.4.1.186</ecNumber>
    </recommendedName>
</protein>
<dbReference type="InterPro" id="IPR002495">
    <property type="entry name" value="Glyco_trans_8"/>
</dbReference>
<evidence type="ECO:0000256" key="3">
    <source>
        <dbReference type="ARBA" id="ARBA00022490"/>
    </source>
</evidence>
<comment type="cofactor">
    <cofactor evidence="1">
        <name>Mn(2+)</name>
        <dbReference type="ChEBI" id="CHEBI:29035"/>
    </cofactor>
</comment>
<comment type="similarity">
    <text evidence="9">Belongs to the glycosyltransferase 8 family. Glycogenin subfamily.</text>
</comment>
<sequence>MAALPGEQVYATLLLNDSYLPGALVLGHSLRDVGTSKRLALLFTEDTVSGSSLSQLRHVYDLLIPVPRIQTRTPDNLYVMNRPDLHSTFTKINLWKQTQFSKIVYVDADVVAYRAPDELFDLPHSFSAAPDIGWPDIFNSGVMVLTPNLGDYYAMLAMAERGISFDGADQGLLNLYFKNTFNRLSFTYNVTPSGHYQYTPAYRHFQSSINMVHFIGANKPWFQGRYIDHGEHSPYGEMIGRWWAVYDKHYRVHEPQPTISSSQLPTIQEQPPAAEHHPHEQAAHHQPQPQQPALRAPAISLSFPSPENKSPEIIQPIARAPIAPILQQQHTEPDPPADQTWDAQTQPPPVDSKPEAMNFPSTHYDMSSDVTPFVAPVRYPSPPKNMWYEVPKTKPPPASAAPSTIFPWEAKQPAPTRSFPDIEPPPPEPEPEPEAVTVVPAAATSPPTTTQPTSSDPWSSFQTINAWDQHPAINSYVERIRRSGPRQPKPPRNPSPTLAMPKAIPLKLTDFPTAKERPSLPVTPAPIRRVSVRDTDDDNDDSKLAAQSHAWNPNEQLQMLATQQSDELLRKLEAAAAEMPSRDLPFGSELPVKSEPVEASPVQPSTTAASTSKSSDAQ</sequence>
<feature type="compositionally biased region" description="Low complexity" evidence="14">
    <location>
        <begin position="605"/>
        <end position="618"/>
    </location>
</feature>
<feature type="compositionally biased region" description="Basic and acidic residues" evidence="14">
    <location>
        <begin position="274"/>
        <end position="283"/>
    </location>
</feature>
<evidence type="ECO:0000256" key="13">
    <source>
        <dbReference type="ARBA" id="ARBA00057883"/>
    </source>
</evidence>
<dbReference type="FunFam" id="3.90.550.10:FF:000092">
    <property type="entry name" value="Glycogenin 2"/>
    <property type="match status" value="1"/>
</dbReference>
<evidence type="ECO:0000256" key="10">
    <source>
        <dbReference type="ARBA" id="ARBA00038934"/>
    </source>
</evidence>
<evidence type="ECO:0000256" key="11">
    <source>
        <dbReference type="ARBA" id="ARBA00050886"/>
    </source>
</evidence>
<dbReference type="EC" id="2.4.1.186" evidence="10"/>
<dbReference type="AlphaFoldDB" id="A0A0A1TRB1"/>
<dbReference type="PANTHER" id="PTHR11183">
    <property type="entry name" value="GLYCOGENIN SUBFAMILY MEMBER"/>
    <property type="match status" value="1"/>
</dbReference>
<comment type="catalytic activity">
    <reaction evidence="11">
        <text>[1,4-alpha-D-glucosyl](n)-L-tyrosyl-[glycogenin] + UDP-alpha-D-glucose = [1,4-alpha-D-glucosyl](n+1)-L-tyrosyl-[glycogenin] + UDP + H(+)</text>
        <dbReference type="Rhea" id="RHEA:56560"/>
        <dbReference type="Rhea" id="RHEA-COMP:14606"/>
        <dbReference type="Rhea" id="RHEA-COMP:14607"/>
        <dbReference type="ChEBI" id="CHEBI:15378"/>
        <dbReference type="ChEBI" id="CHEBI:58223"/>
        <dbReference type="ChEBI" id="CHEBI:58885"/>
        <dbReference type="ChEBI" id="CHEBI:140574"/>
        <dbReference type="EC" id="2.4.1.186"/>
    </reaction>
</comment>
<feature type="compositionally biased region" description="Low complexity" evidence="14">
    <location>
        <begin position="434"/>
        <end position="455"/>
    </location>
</feature>
<dbReference type="Proteomes" id="UP000039046">
    <property type="component" value="Unassembled WGS sequence"/>
</dbReference>
<evidence type="ECO:0000256" key="12">
    <source>
        <dbReference type="ARBA" id="ARBA00052293"/>
    </source>
</evidence>
<name>A0A0A1TRB1_9HYPO</name>
<dbReference type="EMBL" id="CDHN01000007">
    <property type="protein sequence ID" value="CEJ94600.1"/>
    <property type="molecule type" value="Genomic_DNA"/>
</dbReference>
<keyword evidence="7" id="KW-0325">Glycoprotein</keyword>
<keyword evidence="16" id="KW-1185">Reference proteome</keyword>
<evidence type="ECO:0000256" key="5">
    <source>
        <dbReference type="ARBA" id="ARBA00022723"/>
    </source>
</evidence>
<dbReference type="InterPro" id="IPR029044">
    <property type="entry name" value="Nucleotide-diphossugar_trans"/>
</dbReference>
<keyword evidence="3" id="KW-0963">Cytoplasm</keyword>
<dbReference type="GO" id="GO:0008466">
    <property type="term" value="F:glycogenin glucosyltransferase activity"/>
    <property type="evidence" value="ECO:0007669"/>
    <property type="project" value="UniProtKB-EC"/>
</dbReference>
<feature type="region of interest" description="Disordered" evidence="14">
    <location>
        <begin position="572"/>
        <end position="618"/>
    </location>
</feature>
<evidence type="ECO:0000256" key="8">
    <source>
        <dbReference type="ARBA" id="ARBA00023211"/>
    </source>
</evidence>
<feature type="region of interest" description="Disordered" evidence="14">
    <location>
        <begin position="409"/>
        <end position="555"/>
    </location>
</feature>
<evidence type="ECO:0000313" key="16">
    <source>
        <dbReference type="Proteomes" id="UP000039046"/>
    </source>
</evidence>
<comment type="function">
    <text evidence="13">Self-glucosylating initiator of glycogen synthesis. It catalyzes the formation of a short alpha (1,4)-glucosyl chain covalently attached via a glucose 1-O-tyrosyl linkage to internal tyrosine residues and these chains act as primers for the elongation reaction catalyzed by glycogen synthase.</text>
</comment>
<dbReference type="Pfam" id="PF01501">
    <property type="entry name" value="Glyco_transf_8"/>
    <property type="match status" value="1"/>
</dbReference>
<dbReference type="SUPFAM" id="SSF53448">
    <property type="entry name" value="Nucleotide-diphospho-sugar transferases"/>
    <property type="match status" value="1"/>
</dbReference>
<dbReference type="STRING" id="1531966.A0A0A1TRB1"/>
<feature type="region of interest" description="Disordered" evidence="14">
    <location>
        <begin position="256"/>
        <end position="293"/>
    </location>
</feature>
<evidence type="ECO:0000256" key="14">
    <source>
        <dbReference type="SAM" id="MobiDB-lite"/>
    </source>
</evidence>
<gene>
    <name evidence="15" type="ORF">VHEMI10119</name>
</gene>
<evidence type="ECO:0000256" key="6">
    <source>
        <dbReference type="ARBA" id="ARBA00023056"/>
    </source>
</evidence>
<evidence type="ECO:0000256" key="7">
    <source>
        <dbReference type="ARBA" id="ARBA00023180"/>
    </source>
</evidence>
<dbReference type="GO" id="GO:0005978">
    <property type="term" value="P:glycogen biosynthetic process"/>
    <property type="evidence" value="ECO:0007669"/>
    <property type="project" value="UniProtKB-KW"/>
</dbReference>
<dbReference type="GO" id="GO:0005737">
    <property type="term" value="C:cytoplasm"/>
    <property type="evidence" value="ECO:0007669"/>
    <property type="project" value="UniProtKB-SubCell"/>
</dbReference>
<dbReference type="Gene3D" id="3.90.550.10">
    <property type="entry name" value="Spore Coat Polysaccharide Biosynthesis Protein SpsA, Chain A"/>
    <property type="match status" value="1"/>
</dbReference>
<evidence type="ECO:0000256" key="2">
    <source>
        <dbReference type="ARBA" id="ARBA00004496"/>
    </source>
</evidence>
<evidence type="ECO:0000256" key="4">
    <source>
        <dbReference type="ARBA" id="ARBA00022679"/>
    </source>
</evidence>
<evidence type="ECO:0000313" key="15">
    <source>
        <dbReference type="EMBL" id="CEJ94600.1"/>
    </source>
</evidence>
<evidence type="ECO:0000256" key="1">
    <source>
        <dbReference type="ARBA" id="ARBA00001936"/>
    </source>
</evidence>
<accession>A0A0A1TRB1</accession>